<protein>
    <recommendedName>
        <fullName evidence="4">Membrane-anchored protein</fullName>
    </recommendedName>
</protein>
<dbReference type="KEGG" id="lck:HN018_07550"/>
<dbReference type="Proteomes" id="UP000500767">
    <property type="component" value="Chromosome"/>
</dbReference>
<proteinExistence type="predicted"/>
<keyword evidence="1" id="KW-0472">Membrane</keyword>
<dbReference type="InterPro" id="IPR007136">
    <property type="entry name" value="DUF347"/>
</dbReference>
<sequence>MRPLGMRYWASMSVASVFGASLGDFISHNLHLGHWRGVPPLAVLLALTLLAAGRNRARFVAFYWVAVVIIRAAATNIGDLATHDLRLGDHALVAVLAILLLVSALVPAFVGRTVPDARISRSTEVPETSTSYWVTLFLAGTLGTVLGDDASDRYGLAAASLMLCVVLGTLLWLRQRTNATGNGSYWLTVLAARTAGTSVGDLLASRHGLGLGLPATTAGAGLLLVGSLLFRQRSVPAVQDQISA</sequence>
<feature type="transmembrane region" description="Helical" evidence="1">
    <location>
        <begin position="59"/>
        <end position="78"/>
    </location>
</feature>
<dbReference type="RefSeq" id="WP_171834908.1">
    <property type="nucleotide sequence ID" value="NZ_CP053708.1"/>
</dbReference>
<evidence type="ECO:0000256" key="1">
    <source>
        <dbReference type="SAM" id="Phobius"/>
    </source>
</evidence>
<keyword evidence="3" id="KW-1185">Reference proteome</keyword>
<evidence type="ECO:0008006" key="4">
    <source>
        <dbReference type="Google" id="ProtNLM"/>
    </source>
</evidence>
<feature type="transmembrane region" description="Helical" evidence="1">
    <location>
        <begin position="211"/>
        <end position="230"/>
    </location>
</feature>
<accession>A0A6M8HNB1</accession>
<feature type="transmembrane region" description="Helical" evidence="1">
    <location>
        <begin position="153"/>
        <end position="173"/>
    </location>
</feature>
<evidence type="ECO:0000313" key="3">
    <source>
        <dbReference type="Proteomes" id="UP000500767"/>
    </source>
</evidence>
<name>A0A6M8HNB1_9PROT</name>
<keyword evidence="1" id="KW-0812">Transmembrane</keyword>
<organism evidence="2 3">
    <name type="scientific">Lichenicola cladoniae</name>
    <dbReference type="NCBI Taxonomy" id="1484109"/>
    <lineage>
        <taxon>Bacteria</taxon>
        <taxon>Pseudomonadati</taxon>
        <taxon>Pseudomonadota</taxon>
        <taxon>Alphaproteobacteria</taxon>
        <taxon>Acetobacterales</taxon>
        <taxon>Acetobacteraceae</taxon>
        <taxon>Lichenicola</taxon>
    </lineage>
</organism>
<keyword evidence="1" id="KW-1133">Transmembrane helix</keyword>
<evidence type="ECO:0000313" key="2">
    <source>
        <dbReference type="EMBL" id="QKE89919.1"/>
    </source>
</evidence>
<gene>
    <name evidence="2" type="ORF">HN018_07550</name>
</gene>
<reference evidence="2 3" key="1">
    <citation type="journal article" date="2014" name="World J. Microbiol. Biotechnol.">
        <title>Biodiversity and physiological characteristics of Antarctic and Arctic lichens-associated bacteria.</title>
        <authorList>
            <person name="Lee Y.M."/>
            <person name="Kim E.H."/>
            <person name="Lee H.K."/>
            <person name="Hong S.G."/>
        </authorList>
    </citation>
    <scope>NUCLEOTIDE SEQUENCE [LARGE SCALE GENOMIC DNA]</scope>
    <source>
        <strain evidence="2 3">PAMC 26569</strain>
    </source>
</reference>
<dbReference type="Pfam" id="PF03988">
    <property type="entry name" value="DUF347"/>
    <property type="match status" value="2"/>
</dbReference>
<feature type="transmembrane region" description="Helical" evidence="1">
    <location>
        <begin position="90"/>
        <end position="110"/>
    </location>
</feature>
<dbReference type="AlphaFoldDB" id="A0A6M8HNB1"/>
<dbReference type="EMBL" id="CP053708">
    <property type="protein sequence ID" value="QKE89919.1"/>
    <property type="molecule type" value="Genomic_DNA"/>
</dbReference>
<feature type="transmembrane region" description="Helical" evidence="1">
    <location>
        <begin position="33"/>
        <end position="52"/>
    </location>
</feature>